<dbReference type="PANTHER" id="PTHR47150">
    <property type="entry name" value="OS12G0169200 PROTEIN"/>
    <property type="match status" value="1"/>
</dbReference>
<organism evidence="1 2">
    <name type="scientific">Puccinia graminis f. sp. tritici (strain CRL 75-36-700-3 / race SCCL)</name>
    <name type="common">Black stem rust fungus</name>
    <dbReference type="NCBI Taxonomy" id="418459"/>
    <lineage>
        <taxon>Eukaryota</taxon>
        <taxon>Fungi</taxon>
        <taxon>Dikarya</taxon>
        <taxon>Basidiomycota</taxon>
        <taxon>Pucciniomycotina</taxon>
        <taxon>Pucciniomycetes</taxon>
        <taxon>Pucciniales</taxon>
        <taxon>Pucciniaceae</taxon>
        <taxon>Puccinia</taxon>
    </lineage>
</organism>
<protein>
    <submittedName>
        <fullName evidence="1">Uncharacterized protein</fullName>
    </submittedName>
</protein>
<dbReference type="GeneID" id="13542786"/>
<dbReference type="Proteomes" id="UP000008783">
    <property type="component" value="Unassembled WGS sequence"/>
</dbReference>
<reference evidence="2" key="1">
    <citation type="journal article" date="2011" name="Proc. Natl. Acad. Sci. U.S.A.">
        <title>Obligate biotrophy features unraveled by the genomic analysis of rust fungi.</title>
        <authorList>
            <person name="Duplessis S."/>
            <person name="Cuomo C.A."/>
            <person name="Lin Y.-C."/>
            <person name="Aerts A."/>
            <person name="Tisserant E."/>
            <person name="Veneault-Fourrey C."/>
            <person name="Joly D.L."/>
            <person name="Hacquard S."/>
            <person name="Amselem J."/>
            <person name="Cantarel B.L."/>
            <person name="Chiu R."/>
            <person name="Coutinho P.M."/>
            <person name="Feau N."/>
            <person name="Field M."/>
            <person name="Frey P."/>
            <person name="Gelhaye E."/>
            <person name="Goldberg J."/>
            <person name="Grabherr M.G."/>
            <person name="Kodira C.D."/>
            <person name="Kohler A."/>
            <person name="Kuees U."/>
            <person name="Lindquist E.A."/>
            <person name="Lucas S.M."/>
            <person name="Mago R."/>
            <person name="Mauceli E."/>
            <person name="Morin E."/>
            <person name="Murat C."/>
            <person name="Pangilinan J.L."/>
            <person name="Park R."/>
            <person name="Pearson M."/>
            <person name="Quesneville H."/>
            <person name="Rouhier N."/>
            <person name="Sakthikumar S."/>
            <person name="Salamov A.A."/>
            <person name="Schmutz J."/>
            <person name="Selles B."/>
            <person name="Shapiro H."/>
            <person name="Tanguay P."/>
            <person name="Tuskan G.A."/>
            <person name="Henrissat B."/>
            <person name="Van de Peer Y."/>
            <person name="Rouze P."/>
            <person name="Ellis J.G."/>
            <person name="Dodds P.N."/>
            <person name="Schein J.E."/>
            <person name="Zhong S."/>
            <person name="Hamelin R.C."/>
            <person name="Grigoriev I.V."/>
            <person name="Szabo L.J."/>
            <person name="Martin F."/>
        </authorList>
    </citation>
    <scope>NUCLEOTIDE SEQUENCE [LARGE SCALE GENOMIC DNA]</scope>
    <source>
        <strain evidence="2">CRL 75-36-700-3 / race SCCL</strain>
    </source>
</reference>
<evidence type="ECO:0000313" key="2">
    <source>
        <dbReference type="Proteomes" id="UP000008783"/>
    </source>
</evidence>
<dbReference type="AlphaFoldDB" id="H6QQ36"/>
<proteinExistence type="predicted"/>
<dbReference type="STRING" id="418459.H6QQ36"/>
<gene>
    <name evidence="1" type="ORF">PGTG_21015</name>
</gene>
<dbReference type="EMBL" id="DS178269">
    <property type="protein sequence ID" value="EHS64664.1"/>
    <property type="molecule type" value="Genomic_DNA"/>
</dbReference>
<dbReference type="eggNOG" id="ENOG502QR5Z">
    <property type="taxonomic scope" value="Eukaryota"/>
</dbReference>
<dbReference type="HOGENOM" id="CLU_1200334_0_0_1"/>
<name>H6QQ36_PUCGT</name>
<dbReference type="InParanoid" id="H6QQ36"/>
<evidence type="ECO:0000313" key="1">
    <source>
        <dbReference type="EMBL" id="EHS64664.1"/>
    </source>
</evidence>
<dbReference type="VEuPathDB" id="FungiDB:PGTG_21015"/>
<dbReference type="RefSeq" id="XP_003890370.1">
    <property type="nucleotide sequence ID" value="XM_003890321.1"/>
</dbReference>
<accession>H6QQ36</accession>
<dbReference type="PANTHER" id="PTHR47150:SF5">
    <property type="entry name" value="OS07G0546750 PROTEIN"/>
    <property type="match status" value="1"/>
</dbReference>
<sequence>MFYIRASPAKEVNRVAKPARIATQLGPLATRAALPNTQGCYYNYQRSVNLHYPSSPGIASTSPQYSSIKRHITPPHTPQTTMNTQFLENLLESQAIALATTRQVQTVLSDTVNVILNQDNEESNQETLVRGGSRPGRRANLNHGFEEGYQRFYKDYLAPEPVYVDDLFRRQFRMHRGLFLKIVDDLTEHNHYFKRKADALGRLGLYPVQKVASAIWMLAYGGAADINDEYF</sequence>
<keyword evidence="2" id="KW-1185">Reference proteome</keyword>
<dbReference type="OrthoDB" id="2287304at2759"/>
<dbReference type="KEGG" id="pgr:PGTG_21015"/>